<accession>A0A378X2Z0</accession>
<dbReference type="InterPro" id="IPR051675">
    <property type="entry name" value="Endo/Exo/Phosphatase_dom_1"/>
</dbReference>
<dbReference type="InterPro" id="IPR003583">
    <property type="entry name" value="Hlx-hairpin-Hlx_DNA-bd_motif"/>
</dbReference>
<dbReference type="Gene3D" id="1.10.150.320">
    <property type="entry name" value="Photosystem II 12 kDa extrinsic protein"/>
    <property type="match status" value="1"/>
</dbReference>
<evidence type="ECO:0000256" key="1">
    <source>
        <dbReference type="SAM" id="MobiDB-lite"/>
    </source>
</evidence>
<keyword evidence="2" id="KW-0812">Transmembrane</keyword>
<dbReference type="EMBL" id="UGRU01000001">
    <property type="protein sequence ID" value="SUA47011.1"/>
    <property type="molecule type" value="Genomic_DNA"/>
</dbReference>
<evidence type="ECO:0000259" key="3">
    <source>
        <dbReference type="SMART" id="SM00278"/>
    </source>
</evidence>
<proteinExistence type="predicted"/>
<dbReference type="Proteomes" id="UP000255082">
    <property type="component" value="Unassembled WGS sequence"/>
</dbReference>
<dbReference type="SUPFAM" id="SSF47781">
    <property type="entry name" value="RuvA domain 2-like"/>
    <property type="match status" value="1"/>
</dbReference>
<feature type="region of interest" description="Disordered" evidence="1">
    <location>
        <begin position="251"/>
        <end position="275"/>
    </location>
</feature>
<organism evidence="4 5">
    <name type="scientific">Nocardia africana</name>
    <dbReference type="NCBI Taxonomy" id="134964"/>
    <lineage>
        <taxon>Bacteria</taxon>
        <taxon>Bacillati</taxon>
        <taxon>Actinomycetota</taxon>
        <taxon>Actinomycetes</taxon>
        <taxon>Mycobacteriales</taxon>
        <taxon>Nocardiaceae</taxon>
        <taxon>Nocardia</taxon>
    </lineage>
</organism>
<dbReference type="AlphaFoldDB" id="A0A378X2Z0"/>
<name>A0A378X2Z0_9NOCA</name>
<gene>
    <name evidence="4" type="primary">comEA</name>
    <name evidence="4" type="ORF">NCTC13184_05545</name>
</gene>
<dbReference type="SMART" id="SM00278">
    <property type="entry name" value="HhH1"/>
    <property type="match status" value="2"/>
</dbReference>
<feature type="domain" description="Helix-hairpin-helix DNA-binding motif class 1" evidence="3">
    <location>
        <begin position="410"/>
        <end position="429"/>
    </location>
</feature>
<keyword evidence="2" id="KW-0472">Membrane</keyword>
<dbReference type="InterPro" id="IPR010994">
    <property type="entry name" value="RuvA_2-like"/>
</dbReference>
<reference evidence="4 5" key="1">
    <citation type="submission" date="2018-06" db="EMBL/GenBank/DDBJ databases">
        <authorList>
            <consortium name="Pathogen Informatics"/>
            <person name="Doyle S."/>
        </authorList>
    </citation>
    <scope>NUCLEOTIDE SEQUENCE [LARGE SCALE GENOMIC DNA]</scope>
    <source>
        <strain evidence="4 5">NCTC13184</strain>
    </source>
</reference>
<evidence type="ECO:0000313" key="5">
    <source>
        <dbReference type="Proteomes" id="UP000255082"/>
    </source>
</evidence>
<feature type="compositionally biased region" description="Low complexity" evidence="1">
    <location>
        <begin position="19"/>
        <end position="30"/>
    </location>
</feature>
<dbReference type="Pfam" id="PF12836">
    <property type="entry name" value="HHH_3"/>
    <property type="match status" value="1"/>
</dbReference>
<evidence type="ECO:0000256" key="2">
    <source>
        <dbReference type="SAM" id="Phobius"/>
    </source>
</evidence>
<dbReference type="GO" id="GO:0003677">
    <property type="term" value="F:DNA binding"/>
    <property type="evidence" value="ECO:0007669"/>
    <property type="project" value="InterPro"/>
</dbReference>
<dbReference type="PANTHER" id="PTHR21180:SF32">
    <property type="entry name" value="ENDONUCLEASE_EXONUCLEASE_PHOSPHATASE FAMILY DOMAIN-CONTAINING PROTEIN 1"/>
    <property type="match status" value="1"/>
</dbReference>
<feature type="transmembrane region" description="Helical" evidence="2">
    <location>
        <begin position="208"/>
        <end position="227"/>
    </location>
</feature>
<feature type="compositionally biased region" description="Basic and acidic residues" evidence="1">
    <location>
        <begin position="1"/>
        <end position="16"/>
    </location>
</feature>
<feature type="domain" description="Helix-hairpin-helix DNA-binding motif class 1" evidence="3">
    <location>
        <begin position="380"/>
        <end position="399"/>
    </location>
</feature>
<sequence length="432" mass="44037">MARHEDRTLLRQRLHDVSPGLGTLGTLAPGPGDPTHDGLWDLARSPADSAEQRRDPSGRPSGSRNFGFRGSEPDLPAVPVSGSDGGRTVVATRPGVDAGLDEAAAGVRAGDHGGTWPRRPYPPSRIRPRRGDAASHPSSAGAPDLRDGDSREEDEGLAANGAAVTFAEAPESPRIPQWLSEPVGTVTIWQRLVPERFRGVRMDPGRKGVWVLAGAGVAAVIVAAAAAHRDDPVAAPVAPLPAVHTASVETSAVPAPADGPGLAVRSDPPGRATPLPAPGGDLVVSVIGLVEHPGLVHLAPGTRVADAVAVAVARDGADLAGLNLAQRLADGDQIVVGAPGPASGPRLGSMVVPGAPHSAATSGAVSPPGHKVNLNTATEQDLDSLTGVGPTTAAAIIGWRTRHGRFTSIDQLAEVTGIGPAKLERLRDQVTL</sequence>
<feature type="region of interest" description="Disordered" evidence="1">
    <location>
        <begin position="1"/>
        <end position="157"/>
    </location>
</feature>
<keyword evidence="2" id="KW-1133">Transmembrane helix</keyword>
<dbReference type="OrthoDB" id="9758724at2"/>
<protein>
    <submittedName>
        <fullName evidence="4">ComE operon protein 1</fullName>
    </submittedName>
</protein>
<dbReference type="GO" id="GO:0015628">
    <property type="term" value="P:protein secretion by the type II secretion system"/>
    <property type="evidence" value="ECO:0007669"/>
    <property type="project" value="TreeGrafter"/>
</dbReference>
<dbReference type="GO" id="GO:0006281">
    <property type="term" value="P:DNA repair"/>
    <property type="evidence" value="ECO:0007669"/>
    <property type="project" value="InterPro"/>
</dbReference>
<evidence type="ECO:0000313" key="4">
    <source>
        <dbReference type="EMBL" id="SUA47011.1"/>
    </source>
</evidence>
<dbReference type="GO" id="GO:0015627">
    <property type="term" value="C:type II protein secretion system complex"/>
    <property type="evidence" value="ECO:0007669"/>
    <property type="project" value="TreeGrafter"/>
</dbReference>
<dbReference type="InterPro" id="IPR004509">
    <property type="entry name" value="Competence_ComEA_HhH"/>
</dbReference>
<dbReference type="RefSeq" id="WP_084491292.1">
    <property type="nucleotide sequence ID" value="NZ_JAJFOE010000001.1"/>
</dbReference>
<dbReference type="NCBIfam" id="TIGR00426">
    <property type="entry name" value="competence protein ComEA helix-hairpin-helix repeat region"/>
    <property type="match status" value="1"/>
</dbReference>
<dbReference type="PANTHER" id="PTHR21180">
    <property type="entry name" value="ENDONUCLEASE/EXONUCLEASE/PHOSPHATASE FAMILY DOMAIN-CONTAINING PROTEIN 1"/>
    <property type="match status" value="1"/>
</dbReference>